<dbReference type="EMBL" id="CAKLBY020000380">
    <property type="protein sequence ID" value="CAK7947731.1"/>
    <property type="molecule type" value="Genomic_DNA"/>
</dbReference>
<organism evidence="1 2">
    <name type="scientific">Peronospora matthiolae</name>
    <dbReference type="NCBI Taxonomy" id="2874970"/>
    <lineage>
        <taxon>Eukaryota</taxon>
        <taxon>Sar</taxon>
        <taxon>Stramenopiles</taxon>
        <taxon>Oomycota</taxon>
        <taxon>Peronosporomycetes</taxon>
        <taxon>Peronosporales</taxon>
        <taxon>Peronosporaceae</taxon>
        <taxon>Peronospora</taxon>
    </lineage>
</organism>
<accession>A0AAV1VN40</accession>
<dbReference type="AlphaFoldDB" id="A0AAV1VN40"/>
<protein>
    <submittedName>
        <fullName evidence="1">Uncharacterized protein</fullName>
    </submittedName>
</protein>
<name>A0AAV1VN40_9STRA</name>
<reference evidence="1" key="1">
    <citation type="submission" date="2024-01" db="EMBL/GenBank/DDBJ databases">
        <authorList>
            <person name="Webb A."/>
        </authorList>
    </citation>
    <scope>NUCLEOTIDE SEQUENCE</scope>
    <source>
        <strain evidence="1">Pm1</strain>
    </source>
</reference>
<evidence type="ECO:0000313" key="2">
    <source>
        <dbReference type="Proteomes" id="UP001162060"/>
    </source>
</evidence>
<comment type="caution">
    <text evidence="1">The sequence shown here is derived from an EMBL/GenBank/DDBJ whole genome shotgun (WGS) entry which is preliminary data.</text>
</comment>
<gene>
    <name evidence="1" type="ORF">PM001_LOCUS32881</name>
</gene>
<dbReference type="Proteomes" id="UP001162060">
    <property type="component" value="Unassembled WGS sequence"/>
</dbReference>
<sequence length="101" mass="10927">MDLRVSALGSTRGLSVSVSSSTRAESIFNSVCKHTAHYRLVSLGSTSWGEVLAYQKLRAVGLFPFAKAQHQLVQMQTNAQHAPSPHPNVADTTLVVLHDTL</sequence>
<proteinExistence type="predicted"/>
<evidence type="ECO:0000313" key="1">
    <source>
        <dbReference type="EMBL" id="CAK7947731.1"/>
    </source>
</evidence>